<feature type="compositionally biased region" description="Low complexity" evidence="2">
    <location>
        <begin position="683"/>
        <end position="719"/>
    </location>
</feature>
<reference evidence="3" key="1">
    <citation type="submission" date="2021-03" db="EMBL/GenBank/DDBJ databases">
        <authorList>
            <person name="Palmer J.M."/>
        </authorList>
    </citation>
    <scope>NUCLEOTIDE SEQUENCE</scope>
    <source>
        <strain evidence="3">ARV_011</strain>
    </source>
</reference>
<keyword evidence="4" id="KW-1185">Reference proteome</keyword>
<proteinExistence type="inferred from homology"/>
<feature type="region of interest" description="Disordered" evidence="2">
    <location>
        <begin position="680"/>
        <end position="727"/>
    </location>
</feature>
<sequence length="739" mass="80201">MSMRAYSTNGKPLSAEAVYHQRMRQGAYVTPGAPMVGVQSNASDTAALLAASSDLTVKPSFERLAVALEAQEAALAAKQSEVKAWKRESSDPSADSAAAFSLSHPEYGLEADEPISASAVGVPKYNLSTLYQAASKQLTSTMTSRVNPDHNPSRKGLSTSGSGRTQSLNLGKITAVATQNSNKSLSSRFNPNLDYRSGLKANKSGSEYLDALEEDLAAEGAAASLKLSSVYASKRNPHTFTAASVVNAKLLDAANLAANERLKSLSSLNSGKTRDFKAEATAYAGALALAQKRSEDRLKSYQNKEINIGGGKTITQAELDSLASRIVHPVLEDISKSAEDARQKDDEETKHKANLVILHQKAKDDETAAKLKEKQDLEAAKQERIAENEKKMQEEDTKYDEYQTGRHGEVDQKNTEFIALTKKHEEEREALLAEQREENGKVDAEEEEKKTARSTELEQMQSERDEEIAPLLEELKEETAKLNEVTERKDSLSEEVDGYQNENDEATTKLEDLKAKLEAAEAEIEEFKSKNETSQAELDDLNAEVDNLKTSSATLLAEHAATTKELDEDLEKLANEKEEKTAQKANQKKEIKDELDLKVKEEHKINEELPDHLKTSVNESKIKDTASLFTVETSKTGSKNTDVVSHHAPSIHAPVSGNAVPERKKTFKLKGLSLIFGKKSTGPAAATNKSSSAAATPAVAPTASHIPAAASGSASVVSGDDFSLKDKNKNNVGVFKEEI</sequence>
<feature type="region of interest" description="Disordered" evidence="2">
    <location>
        <begin position="139"/>
        <end position="166"/>
    </location>
</feature>
<dbReference type="Gene3D" id="1.10.287.1490">
    <property type="match status" value="1"/>
</dbReference>
<feature type="compositionally biased region" description="Polar residues" evidence="2">
    <location>
        <begin position="156"/>
        <end position="166"/>
    </location>
</feature>
<evidence type="ECO:0000256" key="1">
    <source>
        <dbReference type="ARBA" id="ARBA00008528"/>
    </source>
</evidence>
<dbReference type="EMBL" id="JAHMUF010000012">
    <property type="protein sequence ID" value="KAG7193304.1"/>
    <property type="molecule type" value="Genomic_DNA"/>
</dbReference>
<dbReference type="GeneID" id="66114089"/>
<dbReference type="OrthoDB" id="4070583at2759"/>
<comment type="similarity">
    <text evidence="1">Belongs to the EIS1 family.</text>
</comment>
<feature type="compositionally biased region" description="Basic and acidic residues" evidence="2">
    <location>
        <begin position="374"/>
        <end position="414"/>
    </location>
</feature>
<gene>
    <name evidence="3" type="ORF">KQ657_000715</name>
</gene>
<feature type="compositionally biased region" description="Polar residues" evidence="2">
    <location>
        <begin position="633"/>
        <end position="643"/>
    </location>
</feature>
<dbReference type="Pfam" id="PF12757">
    <property type="entry name" value="Eisosome1"/>
    <property type="match status" value="1"/>
</dbReference>
<name>A0A9P8AI66_9ASCO</name>
<dbReference type="PANTHER" id="PTHR28298:SF1">
    <property type="entry name" value="EISOSOME PROTEIN 1"/>
    <property type="match status" value="1"/>
</dbReference>
<dbReference type="Proteomes" id="UP000790833">
    <property type="component" value="Unassembled WGS sequence"/>
</dbReference>
<protein>
    <recommendedName>
        <fullName evidence="5">Eisosome protein 1</fullName>
    </recommendedName>
</protein>
<dbReference type="RefSeq" id="XP_043048852.1">
    <property type="nucleotide sequence ID" value="XM_043191545.1"/>
</dbReference>
<comment type="caution">
    <text evidence="3">The sequence shown here is derived from an EMBL/GenBank/DDBJ whole genome shotgun (WGS) entry which is preliminary data.</text>
</comment>
<feature type="region of interest" description="Disordered" evidence="2">
    <location>
        <begin position="374"/>
        <end position="466"/>
    </location>
</feature>
<dbReference type="PANTHER" id="PTHR28298">
    <property type="entry name" value="EISOSOME PROTEIN 1"/>
    <property type="match status" value="1"/>
</dbReference>
<feature type="region of interest" description="Disordered" evidence="2">
    <location>
        <begin position="633"/>
        <end position="657"/>
    </location>
</feature>
<evidence type="ECO:0008006" key="5">
    <source>
        <dbReference type="Google" id="ProtNLM"/>
    </source>
</evidence>
<feature type="compositionally biased region" description="Acidic residues" evidence="2">
    <location>
        <begin position="493"/>
        <end position="505"/>
    </location>
</feature>
<evidence type="ECO:0000313" key="3">
    <source>
        <dbReference type="EMBL" id="KAG7193304.1"/>
    </source>
</evidence>
<feature type="region of interest" description="Disordered" evidence="2">
    <location>
        <begin position="482"/>
        <end position="507"/>
    </location>
</feature>
<feature type="compositionally biased region" description="Basic and acidic residues" evidence="2">
    <location>
        <begin position="422"/>
        <end position="456"/>
    </location>
</feature>
<feature type="compositionally biased region" description="Basic and acidic residues" evidence="2">
    <location>
        <begin position="482"/>
        <end position="492"/>
    </location>
</feature>
<accession>A0A9P8AI66</accession>
<organism evidence="3 4">
    <name type="scientific">Scheffersomyces spartinae</name>
    <dbReference type="NCBI Taxonomy" id="45513"/>
    <lineage>
        <taxon>Eukaryota</taxon>
        <taxon>Fungi</taxon>
        <taxon>Dikarya</taxon>
        <taxon>Ascomycota</taxon>
        <taxon>Saccharomycotina</taxon>
        <taxon>Pichiomycetes</taxon>
        <taxon>Debaryomycetaceae</taxon>
        <taxon>Scheffersomyces</taxon>
    </lineage>
</organism>
<dbReference type="AlphaFoldDB" id="A0A9P8AI66"/>
<evidence type="ECO:0000256" key="2">
    <source>
        <dbReference type="SAM" id="MobiDB-lite"/>
    </source>
</evidence>
<dbReference type="GO" id="GO:0070941">
    <property type="term" value="P:eisosome assembly"/>
    <property type="evidence" value="ECO:0007669"/>
    <property type="project" value="TreeGrafter"/>
</dbReference>
<evidence type="ECO:0000313" key="4">
    <source>
        <dbReference type="Proteomes" id="UP000790833"/>
    </source>
</evidence>
<dbReference type="InterPro" id="IPR024527">
    <property type="entry name" value="Eisosome1"/>
</dbReference>